<evidence type="ECO:0000313" key="4">
    <source>
        <dbReference type="Proteomes" id="UP000619260"/>
    </source>
</evidence>
<evidence type="ECO:0000313" key="3">
    <source>
        <dbReference type="EMBL" id="GIJ44576.1"/>
    </source>
</evidence>
<keyword evidence="4" id="KW-1185">Reference proteome</keyword>
<name>A0A8J4DP64_9ACTN</name>
<reference evidence="3" key="1">
    <citation type="submission" date="2021-01" db="EMBL/GenBank/DDBJ databases">
        <title>Whole genome shotgun sequence of Virgisporangium aliadipatigenens NBRC 105644.</title>
        <authorList>
            <person name="Komaki H."/>
            <person name="Tamura T."/>
        </authorList>
    </citation>
    <scope>NUCLEOTIDE SEQUENCE</scope>
    <source>
        <strain evidence="3">NBRC 105644</strain>
    </source>
</reference>
<dbReference type="GO" id="GO:0016758">
    <property type="term" value="F:hexosyltransferase activity"/>
    <property type="evidence" value="ECO:0007669"/>
    <property type="project" value="TreeGrafter"/>
</dbReference>
<keyword evidence="2 3" id="KW-0808">Transferase</keyword>
<organism evidence="3 4">
    <name type="scientific">Virgisporangium aliadipatigenens</name>
    <dbReference type="NCBI Taxonomy" id="741659"/>
    <lineage>
        <taxon>Bacteria</taxon>
        <taxon>Bacillati</taxon>
        <taxon>Actinomycetota</taxon>
        <taxon>Actinomycetes</taxon>
        <taxon>Micromonosporales</taxon>
        <taxon>Micromonosporaceae</taxon>
        <taxon>Virgisporangium</taxon>
    </lineage>
</organism>
<dbReference type="InterPro" id="IPR004629">
    <property type="entry name" value="WecG_TagA_CpsF"/>
</dbReference>
<dbReference type="CDD" id="cd06533">
    <property type="entry name" value="Glyco_transf_WecG_TagA"/>
    <property type="match status" value="1"/>
</dbReference>
<evidence type="ECO:0000256" key="1">
    <source>
        <dbReference type="ARBA" id="ARBA00022676"/>
    </source>
</evidence>
<comment type="caution">
    <text evidence="3">The sequence shown here is derived from an EMBL/GenBank/DDBJ whole genome shotgun (WGS) entry which is preliminary data.</text>
</comment>
<dbReference type="Proteomes" id="UP000619260">
    <property type="component" value="Unassembled WGS sequence"/>
</dbReference>
<dbReference type="EMBL" id="BOPF01000004">
    <property type="protein sequence ID" value="GIJ44576.1"/>
    <property type="molecule type" value="Genomic_DNA"/>
</dbReference>
<dbReference type="RefSeq" id="WP_203898143.1">
    <property type="nucleotide sequence ID" value="NZ_BOPF01000004.1"/>
</dbReference>
<dbReference type="AlphaFoldDB" id="A0A8J4DP64"/>
<keyword evidence="1" id="KW-0328">Glycosyltransferase</keyword>
<gene>
    <name evidence="3" type="ORF">Val02_14620</name>
</gene>
<dbReference type="PANTHER" id="PTHR34136:SF1">
    <property type="entry name" value="UDP-N-ACETYL-D-MANNOSAMINURONIC ACID TRANSFERASE"/>
    <property type="match status" value="1"/>
</dbReference>
<accession>A0A8J4DP64</accession>
<evidence type="ECO:0000256" key="2">
    <source>
        <dbReference type="ARBA" id="ARBA00022679"/>
    </source>
</evidence>
<dbReference type="Pfam" id="PF03808">
    <property type="entry name" value="Glyco_tran_WecG"/>
    <property type="match status" value="1"/>
</dbReference>
<protein>
    <submittedName>
        <fullName evidence="3">UDP-N-acetyl-D-mannosamine transferase</fullName>
    </submittedName>
</protein>
<dbReference type="NCBIfam" id="TIGR00696">
    <property type="entry name" value="wecG_tagA_cpsF"/>
    <property type="match status" value="1"/>
</dbReference>
<sequence>MSGRHRPDGKRKLFGIDVDALTLDETVERCLDAVKDNRLLEVGVINAAKVVKMRRDPELHRAVSGCDVIVADGQSVVWASRLLRARLPERVAGIDLFQRLLAEAERRGLSVYFLGAKADVLAEMERRVATWYPKLRVAGSRDGYFADSEAQEVAEGIARSGADLLFLGMTSPKKEKFVADFGKHSGAKVVHGVGGSFDVLAGVVRRAPRSWQRVGMEWAYRALQEPRRLGKRYVTTNAAFVALVAREMVRPTRQAATEPVR</sequence>
<dbReference type="PANTHER" id="PTHR34136">
    <property type="match status" value="1"/>
</dbReference>
<proteinExistence type="predicted"/>